<dbReference type="GO" id="GO:0016787">
    <property type="term" value="F:hydrolase activity"/>
    <property type="evidence" value="ECO:0007669"/>
    <property type="project" value="UniProtKB-KW"/>
</dbReference>
<dbReference type="RefSeq" id="WP_264943658.1">
    <property type="nucleotide sequence ID" value="NZ_JAPDRA010000003.1"/>
</dbReference>
<organism evidence="1 2">
    <name type="scientific">Sphingomonas canadensis</name>
    <dbReference type="NCBI Taxonomy" id="1219257"/>
    <lineage>
        <taxon>Bacteria</taxon>
        <taxon>Pseudomonadati</taxon>
        <taxon>Pseudomonadota</taxon>
        <taxon>Alphaproteobacteria</taxon>
        <taxon>Sphingomonadales</taxon>
        <taxon>Sphingomonadaceae</taxon>
        <taxon>Sphingomonas</taxon>
    </lineage>
</organism>
<dbReference type="Gene3D" id="3.40.50.1110">
    <property type="entry name" value="SGNH hydrolase"/>
    <property type="match status" value="1"/>
</dbReference>
<dbReference type="EMBL" id="JBHTJG010000003">
    <property type="protein sequence ID" value="MFD0946286.1"/>
    <property type="molecule type" value="Genomic_DNA"/>
</dbReference>
<dbReference type="SUPFAM" id="SSF52266">
    <property type="entry name" value="SGNH hydrolase"/>
    <property type="match status" value="1"/>
</dbReference>
<accession>A0ABW3H467</accession>
<keyword evidence="2" id="KW-1185">Reference proteome</keyword>
<protein>
    <submittedName>
        <fullName evidence="1">SGNH/GDSL hydrolase family protein</fullName>
    </submittedName>
</protein>
<dbReference type="Proteomes" id="UP001596977">
    <property type="component" value="Unassembled WGS sequence"/>
</dbReference>
<gene>
    <name evidence="1" type="ORF">ACFQ1E_08060</name>
</gene>
<evidence type="ECO:0000313" key="1">
    <source>
        <dbReference type="EMBL" id="MFD0946286.1"/>
    </source>
</evidence>
<proteinExistence type="predicted"/>
<keyword evidence="1" id="KW-0378">Hydrolase</keyword>
<reference evidence="2" key="1">
    <citation type="journal article" date="2019" name="Int. J. Syst. Evol. Microbiol.">
        <title>The Global Catalogue of Microorganisms (GCM) 10K type strain sequencing project: providing services to taxonomists for standard genome sequencing and annotation.</title>
        <authorList>
            <consortium name="The Broad Institute Genomics Platform"/>
            <consortium name="The Broad Institute Genome Sequencing Center for Infectious Disease"/>
            <person name="Wu L."/>
            <person name="Ma J."/>
        </authorList>
    </citation>
    <scope>NUCLEOTIDE SEQUENCE [LARGE SCALE GENOMIC DNA]</scope>
    <source>
        <strain evidence="2">CCUG 62982</strain>
    </source>
</reference>
<comment type="caution">
    <text evidence="1">The sequence shown here is derived from an EMBL/GenBank/DDBJ whole genome shotgun (WGS) entry which is preliminary data.</text>
</comment>
<sequence>MSVFDSPTPGADAVRLAEAETAITALETQVAANATSAGAAVAAEVTARQAADAALTTALNAETDARATADQELADQIADETAARVAGDALTATKAAQADAKIAELEDVRVDMVAAQEGAEAVVAAGATILAAKDTAVAAEAGAVVAAASAAETAAEFSDAFVNEAVPDAAERRMFAIRNRAGFVMFSLWQTADGFSLRGPFGQWDLAGDGGSLLAANGAGISSFEPGDDYVFRVVNRLGFVLFKIDKTGALVGLSDQVAEAVAAAGFAPKASPAASSLPTHTDGRGLHALRGKLAKILQSGAGRARIAVTGDSWTEYVAIPQQLATWLRTLYGDAGGAWLSVQNQSGGPYTLDSVTFSKSGWTSYDASADGAPGTNGCAPDGMRISTTGTSATLSYGAVPCDSFKIFYKDTTGTFRWRVDGGSWTTVTGGGTDALAAVTISGLSAGTHGFDIDCTGNAGTVVIYGAHASKAAGVGVEMLKMGNGGLDGTMLATFASSYIQPIATSIGSIDAVIVIMSTNDYRRSGTTPELLVAALGDLVTAYRAANADTGFIFVAPALSGGTVVTAQSAYRDAIYDFCIAGGHEFLNMHDLWGSYASENGAGMWTDSLHLNNIGAYRLGRELSHRFLEF</sequence>
<name>A0ABW3H467_9SPHN</name>
<dbReference type="CDD" id="cd00229">
    <property type="entry name" value="SGNH_hydrolase"/>
    <property type="match status" value="1"/>
</dbReference>
<dbReference type="InterPro" id="IPR036514">
    <property type="entry name" value="SGNH_hydro_sf"/>
</dbReference>
<evidence type="ECO:0000313" key="2">
    <source>
        <dbReference type="Proteomes" id="UP001596977"/>
    </source>
</evidence>
<dbReference type="Gene3D" id="2.60.120.1360">
    <property type="match status" value="1"/>
</dbReference>